<feature type="transmembrane region" description="Helical" evidence="6">
    <location>
        <begin position="300"/>
        <end position="319"/>
    </location>
</feature>
<evidence type="ECO:0000256" key="6">
    <source>
        <dbReference type="SAM" id="Phobius"/>
    </source>
</evidence>
<dbReference type="SUPFAM" id="SSF53448">
    <property type="entry name" value="Nucleotide-diphospho-sugar transferases"/>
    <property type="match status" value="1"/>
</dbReference>
<dbReference type="Pfam" id="PF00535">
    <property type="entry name" value="Glycos_transf_2"/>
    <property type="match status" value="1"/>
</dbReference>
<dbReference type="Proteomes" id="UP000184120">
    <property type="component" value="Unassembled WGS sequence"/>
</dbReference>
<keyword evidence="6" id="KW-1133">Transmembrane helix</keyword>
<keyword evidence="11" id="KW-1185">Reference proteome</keyword>
<reference evidence="9" key="3">
    <citation type="submission" date="2016-11" db="EMBL/GenBank/DDBJ databases">
        <authorList>
            <person name="Jaros S."/>
            <person name="Januszkiewicz K."/>
            <person name="Wedrychowicz H."/>
        </authorList>
    </citation>
    <scope>NUCLEOTIDE SEQUENCE [LARGE SCALE GENOMIC DNA]</scope>
    <source>
        <strain evidence="9">DSM 27989</strain>
    </source>
</reference>
<feature type="transmembrane region" description="Helical" evidence="6">
    <location>
        <begin position="273"/>
        <end position="293"/>
    </location>
</feature>
<accession>A0A1M6WWF3</accession>
<evidence type="ECO:0000256" key="4">
    <source>
        <dbReference type="ARBA" id="ARBA00022679"/>
    </source>
</evidence>
<dbReference type="Proteomes" id="UP000650994">
    <property type="component" value="Unassembled WGS sequence"/>
</dbReference>
<dbReference type="OrthoDB" id="9813550at2"/>
<reference evidence="11" key="4">
    <citation type="journal article" date="2019" name="Int. J. Syst. Evol. Microbiol.">
        <title>The Global Catalogue of Microorganisms (GCM) 10K type strain sequencing project: providing services to taxonomists for standard genome sequencing and annotation.</title>
        <authorList>
            <consortium name="The Broad Institute Genomics Platform"/>
            <consortium name="The Broad Institute Genome Sequencing Center for Infectious Disease"/>
            <person name="Wu L."/>
            <person name="Ma J."/>
        </authorList>
    </citation>
    <scope>NUCLEOTIDE SEQUENCE [LARGE SCALE GENOMIC DNA]</scope>
    <source>
        <strain evidence="11">CGMCC 1.12707</strain>
    </source>
</reference>
<evidence type="ECO:0000313" key="10">
    <source>
        <dbReference type="Proteomes" id="UP000184120"/>
    </source>
</evidence>
<dbReference type="EMBL" id="BMFL01000009">
    <property type="protein sequence ID" value="GGE98904.1"/>
    <property type="molecule type" value="Genomic_DNA"/>
</dbReference>
<keyword evidence="5 6" id="KW-0472">Membrane</keyword>
<evidence type="ECO:0000313" key="11">
    <source>
        <dbReference type="Proteomes" id="UP000650994"/>
    </source>
</evidence>
<reference evidence="10" key="2">
    <citation type="submission" date="2016-11" db="EMBL/GenBank/DDBJ databases">
        <authorList>
            <person name="Varghese N."/>
            <person name="Submissions S."/>
        </authorList>
    </citation>
    <scope>NUCLEOTIDE SEQUENCE [LARGE SCALE GENOMIC DNA]</scope>
    <source>
        <strain evidence="10">DSM 27989</strain>
    </source>
</reference>
<gene>
    <name evidence="8" type="ORF">GCM10010984_15620</name>
    <name evidence="9" type="ORF">SAMN05443634_10514</name>
</gene>
<dbReference type="GO" id="GO:0005886">
    <property type="term" value="C:plasma membrane"/>
    <property type="evidence" value="ECO:0007669"/>
    <property type="project" value="UniProtKB-SubCell"/>
</dbReference>
<dbReference type="RefSeq" id="WP_072930918.1">
    <property type="nucleotide sequence ID" value="NZ_BMFL01000009.1"/>
</dbReference>
<organism evidence="9 10">
    <name type="scientific">Chishuiella changwenlii</name>
    <dbReference type="NCBI Taxonomy" id="1434701"/>
    <lineage>
        <taxon>Bacteria</taxon>
        <taxon>Pseudomonadati</taxon>
        <taxon>Bacteroidota</taxon>
        <taxon>Flavobacteriia</taxon>
        <taxon>Flavobacteriales</taxon>
        <taxon>Weeksellaceae</taxon>
        <taxon>Chishuiella</taxon>
    </lineage>
</organism>
<proteinExistence type="predicted"/>
<protein>
    <submittedName>
        <fullName evidence="8">Glycosyl transferase family 2</fullName>
    </submittedName>
    <submittedName>
        <fullName evidence="9">Glycosyltransferase, catalytic subunit of cellulose synthase and poly-beta-1,6-N-acetylglucosamine synthase</fullName>
    </submittedName>
</protein>
<keyword evidence="6" id="KW-0812">Transmembrane</keyword>
<reference evidence="8" key="1">
    <citation type="journal article" date="2014" name="Int. J. Syst. Evol. Microbiol.">
        <title>Complete genome of a new Firmicutes species belonging to the dominant human colonic microbiota ('Ruminococcus bicirculans') reveals two chromosomes and a selective capacity to utilize plant glucans.</title>
        <authorList>
            <consortium name="NISC Comparative Sequencing Program"/>
            <person name="Wegmann U."/>
            <person name="Louis P."/>
            <person name="Goesmann A."/>
            <person name="Henrissat B."/>
            <person name="Duncan S.H."/>
            <person name="Flint H.J."/>
        </authorList>
    </citation>
    <scope>NUCLEOTIDE SEQUENCE</scope>
    <source>
        <strain evidence="8">CGMCC 1.12707</strain>
    </source>
</reference>
<reference evidence="8" key="5">
    <citation type="submission" date="2024-05" db="EMBL/GenBank/DDBJ databases">
        <authorList>
            <person name="Sun Q."/>
            <person name="Zhou Y."/>
        </authorList>
    </citation>
    <scope>NUCLEOTIDE SEQUENCE</scope>
    <source>
        <strain evidence="8">CGMCC 1.12707</strain>
    </source>
</reference>
<keyword evidence="2" id="KW-1003">Cell membrane</keyword>
<dbReference type="AlphaFoldDB" id="A0A1M6WWF3"/>
<dbReference type="EMBL" id="FRBH01000005">
    <property type="protein sequence ID" value="SHK98028.1"/>
    <property type="molecule type" value="Genomic_DNA"/>
</dbReference>
<dbReference type="InterPro" id="IPR001173">
    <property type="entry name" value="Glyco_trans_2-like"/>
</dbReference>
<evidence type="ECO:0000313" key="8">
    <source>
        <dbReference type="EMBL" id="GGE98904.1"/>
    </source>
</evidence>
<evidence type="ECO:0000256" key="2">
    <source>
        <dbReference type="ARBA" id="ARBA00022475"/>
    </source>
</evidence>
<evidence type="ECO:0000313" key="9">
    <source>
        <dbReference type="EMBL" id="SHK98028.1"/>
    </source>
</evidence>
<dbReference type="GO" id="GO:0016757">
    <property type="term" value="F:glycosyltransferase activity"/>
    <property type="evidence" value="ECO:0007669"/>
    <property type="project" value="UniProtKB-KW"/>
</dbReference>
<dbReference type="STRING" id="1434701.SAMN05443634_10514"/>
<feature type="transmembrane region" description="Helical" evidence="6">
    <location>
        <begin position="244"/>
        <end position="267"/>
    </location>
</feature>
<name>A0A1M6WWF3_9FLAO</name>
<evidence type="ECO:0000256" key="5">
    <source>
        <dbReference type="ARBA" id="ARBA00023136"/>
    </source>
</evidence>
<keyword evidence="3" id="KW-0328">Glycosyltransferase</keyword>
<dbReference type="InterPro" id="IPR029044">
    <property type="entry name" value="Nucleotide-diphossugar_trans"/>
</dbReference>
<dbReference type="PANTHER" id="PTHR43646">
    <property type="entry name" value="GLYCOSYLTRANSFERASE"/>
    <property type="match status" value="1"/>
</dbReference>
<dbReference type="PANTHER" id="PTHR43646:SF2">
    <property type="entry name" value="GLYCOSYLTRANSFERASE 2-LIKE DOMAIN-CONTAINING PROTEIN"/>
    <property type="match status" value="1"/>
</dbReference>
<keyword evidence="4 9" id="KW-0808">Transferase</keyword>
<feature type="domain" description="Glycosyltransferase 2-like" evidence="7">
    <location>
        <begin position="9"/>
        <end position="139"/>
    </location>
</feature>
<evidence type="ECO:0000259" key="7">
    <source>
        <dbReference type="Pfam" id="PF00535"/>
    </source>
</evidence>
<evidence type="ECO:0000256" key="1">
    <source>
        <dbReference type="ARBA" id="ARBA00004236"/>
    </source>
</evidence>
<evidence type="ECO:0000256" key="3">
    <source>
        <dbReference type="ARBA" id="ARBA00022676"/>
    </source>
</evidence>
<sequence>MNVEDLKLSIIIAVYERQDELTELLSSLTKQTDSNFEIIIVDDGSKNTLDNVCAKFNSQLNLHYYYKSNSGPGKSRNYGIEKATGNYFIFLDSDTIIPATYIASVKNELTNNFVDAFGGPDDADDSFTDLQKAITFSMTSFLTTGGIRGGKKQIGKFQPRSFNMGLSKAAYQKTGGFADLRIGEDPDLSMRLWENGFETRLFQDSKVIHKRRTSLKKFAKQVYQFGVARPILNQRHPKYIKPTFWFPSLFFVGTLIALLSYAFSLFFEGNLQFILQTPFVLWLIYLFMIFLLSTIRFSSAIVGLLSIQTTLIQFFNYGYGFLESQFKLNILKKNPKKSFPSHFHID</sequence>
<dbReference type="Gene3D" id="3.90.550.10">
    <property type="entry name" value="Spore Coat Polysaccharide Biosynthesis Protein SpsA, Chain A"/>
    <property type="match status" value="1"/>
</dbReference>
<comment type="subcellular location">
    <subcellularLocation>
        <location evidence="1">Cell membrane</location>
    </subcellularLocation>
</comment>